<dbReference type="GO" id="GO:0008843">
    <property type="term" value="F:endochitinase activity"/>
    <property type="evidence" value="ECO:0007669"/>
    <property type="project" value="UniProtKB-EC"/>
</dbReference>
<dbReference type="Proteomes" id="UP001175261">
    <property type="component" value="Unassembled WGS sequence"/>
</dbReference>
<dbReference type="SMART" id="SM00636">
    <property type="entry name" value="Glyco_18"/>
    <property type="match status" value="1"/>
</dbReference>
<feature type="chain" id="PRO_5041353988" description="chitinase" evidence="2">
    <location>
        <begin position="20"/>
        <end position="384"/>
    </location>
</feature>
<dbReference type="PROSITE" id="PS51910">
    <property type="entry name" value="GH18_2"/>
    <property type="match status" value="1"/>
</dbReference>
<name>A0AA39LAK4_SARSR</name>
<keyword evidence="5" id="KW-1185">Reference proteome</keyword>
<dbReference type="SUPFAM" id="SSF51445">
    <property type="entry name" value="(Trans)glycosidases"/>
    <property type="match status" value="1"/>
</dbReference>
<gene>
    <name evidence="4" type="ORF">NLU13_3608</name>
</gene>
<proteinExistence type="predicted"/>
<protein>
    <recommendedName>
        <fullName evidence="1">chitinase</fullName>
        <ecNumber evidence="1">3.2.1.14</ecNumber>
    </recommendedName>
</protein>
<accession>A0AA39LAK4</accession>
<dbReference type="InterPro" id="IPR050314">
    <property type="entry name" value="Glycosyl_Hydrlase_18"/>
</dbReference>
<dbReference type="Gene3D" id="3.20.20.80">
    <property type="entry name" value="Glycosidases"/>
    <property type="match status" value="1"/>
</dbReference>
<reference evidence="4" key="1">
    <citation type="submission" date="2022-10" db="EMBL/GenBank/DDBJ databases">
        <title>Determination and structural analysis of whole genome sequence of Sarocladium strictum F4-1.</title>
        <authorList>
            <person name="Hu L."/>
            <person name="Jiang Y."/>
        </authorList>
    </citation>
    <scope>NUCLEOTIDE SEQUENCE</scope>
    <source>
        <strain evidence="4">F4-1</strain>
    </source>
</reference>
<evidence type="ECO:0000259" key="3">
    <source>
        <dbReference type="PROSITE" id="PS51910"/>
    </source>
</evidence>
<dbReference type="GO" id="GO:0008061">
    <property type="term" value="F:chitin binding"/>
    <property type="evidence" value="ECO:0007669"/>
    <property type="project" value="InterPro"/>
</dbReference>
<comment type="caution">
    <text evidence="4">The sequence shown here is derived from an EMBL/GenBank/DDBJ whole genome shotgun (WGS) entry which is preliminary data.</text>
</comment>
<feature type="domain" description="GH18" evidence="3">
    <location>
        <begin position="21"/>
        <end position="378"/>
    </location>
</feature>
<evidence type="ECO:0000256" key="2">
    <source>
        <dbReference type="SAM" id="SignalP"/>
    </source>
</evidence>
<dbReference type="PANTHER" id="PTHR11177:SF337">
    <property type="entry name" value="CHITINASE"/>
    <property type="match status" value="1"/>
</dbReference>
<dbReference type="InterPro" id="IPR011583">
    <property type="entry name" value="Chitinase_II/V-like_cat"/>
</dbReference>
<dbReference type="InterPro" id="IPR017853">
    <property type="entry name" value="GH"/>
</dbReference>
<keyword evidence="2" id="KW-0732">Signal</keyword>
<evidence type="ECO:0000256" key="1">
    <source>
        <dbReference type="ARBA" id="ARBA00012729"/>
    </source>
</evidence>
<dbReference type="GO" id="GO:0005975">
    <property type="term" value="P:carbohydrate metabolic process"/>
    <property type="evidence" value="ECO:0007669"/>
    <property type="project" value="InterPro"/>
</dbReference>
<sequence>MKLPVILRLTLLMTGAVEASLRYNTYFDQWHTARLPDKATTAGVTYVTIAFAESSIFNWGGQYVPFVPIDQVRALFDAGTKVCLAVGGWGDNAGFTTALSTEQTRQTFAKNLAAELDRLGYDCVDIDYEYPGGNGADWKQVPNQAREFEIKAFPMLLSQVKTAIGDKELSIAVPGRQVDMIAFTDEQTNKIDKVVDHVNVMTYDLMNRRMNQTCHHTSIVDSAVSIDTYIERGIDASKLSLGIAFYAKWFTTAQGIECTSPIGCPTEMLEAADGSDTGLSGAVTFETSNYQDGGGWGVPPSFSTAMANGMTDEQNGGAWFWDAESRLFWTWDTPALIARKFTEIVESRGLGGVFAWSLTEDSHDWSHFRAMQEGVRGKSPRQYR</sequence>
<dbReference type="EC" id="3.2.1.14" evidence="1"/>
<dbReference type="InterPro" id="IPR001223">
    <property type="entry name" value="Glyco_hydro18_cat"/>
</dbReference>
<dbReference type="AlphaFoldDB" id="A0AA39LAK4"/>
<organism evidence="4 5">
    <name type="scientific">Sarocladium strictum</name>
    <name type="common">Black bundle disease fungus</name>
    <name type="synonym">Acremonium strictum</name>
    <dbReference type="NCBI Taxonomy" id="5046"/>
    <lineage>
        <taxon>Eukaryota</taxon>
        <taxon>Fungi</taxon>
        <taxon>Dikarya</taxon>
        <taxon>Ascomycota</taxon>
        <taxon>Pezizomycotina</taxon>
        <taxon>Sordariomycetes</taxon>
        <taxon>Hypocreomycetidae</taxon>
        <taxon>Hypocreales</taxon>
        <taxon>Sarocladiaceae</taxon>
        <taxon>Sarocladium</taxon>
    </lineage>
</organism>
<dbReference type="PANTHER" id="PTHR11177">
    <property type="entry name" value="CHITINASE"/>
    <property type="match status" value="1"/>
</dbReference>
<dbReference type="GO" id="GO:0005576">
    <property type="term" value="C:extracellular region"/>
    <property type="evidence" value="ECO:0007669"/>
    <property type="project" value="TreeGrafter"/>
</dbReference>
<dbReference type="Pfam" id="PF00704">
    <property type="entry name" value="Glyco_hydro_18"/>
    <property type="match status" value="1"/>
</dbReference>
<evidence type="ECO:0000313" key="5">
    <source>
        <dbReference type="Proteomes" id="UP001175261"/>
    </source>
</evidence>
<feature type="signal peptide" evidence="2">
    <location>
        <begin position="1"/>
        <end position="19"/>
    </location>
</feature>
<dbReference type="GO" id="GO:0006032">
    <property type="term" value="P:chitin catabolic process"/>
    <property type="evidence" value="ECO:0007669"/>
    <property type="project" value="TreeGrafter"/>
</dbReference>
<evidence type="ECO:0000313" key="4">
    <source>
        <dbReference type="EMBL" id="KAK0390035.1"/>
    </source>
</evidence>
<dbReference type="EMBL" id="JAPDFR010000002">
    <property type="protein sequence ID" value="KAK0390035.1"/>
    <property type="molecule type" value="Genomic_DNA"/>
</dbReference>